<dbReference type="RefSeq" id="XP_007778172.1">
    <property type="nucleotide sequence ID" value="XM_007779982.1"/>
</dbReference>
<dbReference type="HOGENOM" id="CLU_002639_5_3_1"/>
<organism evidence="3 4">
    <name type="scientific">Coniosporium apollinis (strain CBS 100218)</name>
    <name type="common">Rock-inhabiting black yeast</name>
    <dbReference type="NCBI Taxonomy" id="1168221"/>
    <lineage>
        <taxon>Eukaryota</taxon>
        <taxon>Fungi</taxon>
        <taxon>Dikarya</taxon>
        <taxon>Ascomycota</taxon>
        <taxon>Pezizomycotina</taxon>
        <taxon>Dothideomycetes</taxon>
        <taxon>Dothideomycetes incertae sedis</taxon>
        <taxon>Coniosporium</taxon>
    </lineage>
</organism>
<feature type="domain" description="Heterokaryon incompatibility" evidence="2">
    <location>
        <begin position="113"/>
        <end position="261"/>
    </location>
</feature>
<dbReference type="OMA" id="MEMEECE"/>
<dbReference type="OrthoDB" id="5362512at2759"/>
<dbReference type="InterPro" id="IPR010730">
    <property type="entry name" value="HET"/>
</dbReference>
<feature type="compositionally biased region" description="Acidic residues" evidence="1">
    <location>
        <begin position="517"/>
        <end position="550"/>
    </location>
</feature>
<accession>R7YLR7</accession>
<dbReference type="GeneID" id="19899391"/>
<dbReference type="Proteomes" id="UP000016924">
    <property type="component" value="Unassembled WGS sequence"/>
</dbReference>
<gene>
    <name evidence="3" type="ORF">W97_02080</name>
</gene>
<sequence>MGVDPFTLYYYFWYGAEPDRGAYPDGGVDIEVLPAYDVEELFDSYELTGSTDAAATWSLVSKWIRNCATGHAKCGHINQQSWAPTRLLDVAAENSNEGLRLCELRGDLKGERYMTLSHCWGKTQPIRLLRGNLEAMLRSVSLKSLPKTFKDAIHITRRLGVKYLWIDAMCILQDSTTDWLSESALMEQVYRRSFCNIAASDAFDSDGGCYYTRNPYFIQPFWVDINNGSSPEQHCLVKSSPHWVTRLGRAPLNRRAWVIQERFLAPRALHLGKDQITWECRELIASESFPKGLPDTDLDFLYESLREIIAGAETFPNPSSTCSVHTKEGLIYAWNYLVDIYIRCDLTKPEDKLIAISGLATAMQRSLGTYLAGIWECSLPDGLLWTTVHPSRSRPSQYRAPSWSWASVEGLVHYYSTYAHELYWGYWVFILNAQVTAYGANGTGQVTAGSLRIQGRPALTRFSKKSEWPFAIASVRNPRGNELSMSAYFYPDGKDQAAMGEFTCLPIGVLTKGDSDPWLDEDDVDTDDVDTDDVDTDDVDTDDVDTDDVDTDDVGTDGAFLRLYGLVLQRETWCFKRVGVFILHNKHSAIFQSLPECAITIV</sequence>
<evidence type="ECO:0000256" key="1">
    <source>
        <dbReference type="SAM" id="MobiDB-lite"/>
    </source>
</evidence>
<dbReference type="Pfam" id="PF06985">
    <property type="entry name" value="HET"/>
    <property type="match status" value="1"/>
</dbReference>
<dbReference type="AlphaFoldDB" id="R7YLR7"/>
<feature type="region of interest" description="Disordered" evidence="1">
    <location>
        <begin position="516"/>
        <end position="550"/>
    </location>
</feature>
<evidence type="ECO:0000313" key="4">
    <source>
        <dbReference type="Proteomes" id="UP000016924"/>
    </source>
</evidence>
<evidence type="ECO:0000313" key="3">
    <source>
        <dbReference type="EMBL" id="EON62855.1"/>
    </source>
</evidence>
<reference evidence="4" key="1">
    <citation type="submission" date="2012-06" db="EMBL/GenBank/DDBJ databases">
        <title>The genome sequence of Coniosporium apollinis CBS 100218.</title>
        <authorList>
            <consortium name="The Broad Institute Genome Sequencing Platform"/>
            <person name="Cuomo C."/>
            <person name="Gorbushina A."/>
            <person name="Noack S."/>
            <person name="Walker B."/>
            <person name="Young S.K."/>
            <person name="Zeng Q."/>
            <person name="Gargeya S."/>
            <person name="Fitzgerald M."/>
            <person name="Haas B."/>
            <person name="Abouelleil A."/>
            <person name="Alvarado L."/>
            <person name="Arachchi H.M."/>
            <person name="Berlin A.M."/>
            <person name="Chapman S.B."/>
            <person name="Goldberg J."/>
            <person name="Griggs A."/>
            <person name="Gujja S."/>
            <person name="Hansen M."/>
            <person name="Howarth C."/>
            <person name="Imamovic A."/>
            <person name="Larimer J."/>
            <person name="McCowan C."/>
            <person name="Montmayeur A."/>
            <person name="Murphy C."/>
            <person name="Neiman D."/>
            <person name="Pearson M."/>
            <person name="Priest M."/>
            <person name="Roberts A."/>
            <person name="Saif S."/>
            <person name="Shea T."/>
            <person name="Sisk P."/>
            <person name="Sykes S."/>
            <person name="Wortman J."/>
            <person name="Nusbaum C."/>
            <person name="Birren B."/>
        </authorList>
    </citation>
    <scope>NUCLEOTIDE SEQUENCE [LARGE SCALE GENOMIC DNA]</scope>
    <source>
        <strain evidence="4">CBS 100218</strain>
    </source>
</reference>
<dbReference type="eggNOG" id="ENOG502S8TM">
    <property type="taxonomic scope" value="Eukaryota"/>
</dbReference>
<dbReference type="PANTHER" id="PTHR33112:SF11">
    <property type="entry name" value="HETEROKARYON INCOMPATIBILITY DOMAIN-CONTAINING PROTEIN"/>
    <property type="match status" value="1"/>
</dbReference>
<proteinExistence type="predicted"/>
<keyword evidence="4" id="KW-1185">Reference proteome</keyword>
<name>R7YLR7_CONA1</name>
<evidence type="ECO:0000259" key="2">
    <source>
        <dbReference type="Pfam" id="PF06985"/>
    </source>
</evidence>
<dbReference type="STRING" id="1168221.R7YLR7"/>
<protein>
    <recommendedName>
        <fullName evidence="2">Heterokaryon incompatibility domain-containing protein</fullName>
    </recommendedName>
</protein>
<dbReference type="PANTHER" id="PTHR33112">
    <property type="entry name" value="DOMAIN PROTEIN, PUTATIVE-RELATED"/>
    <property type="match status" value="1"/>
</dbReference>
<dbReference type="EMBL" id="JH767560">
    <property type="protein sequence ID" value="EON62855.1"/>
    <property type="molecule type" value="Genomic_DNA"/>
</dbReference>